<feature type="compositionally biased region" description="Polar residues" evidence="1">
    <location>
        <begin position="62"/>
        <end position="73"/>
    </location>
</feature>
<dbReference type="SUPFAM" id="SSF50729">
    <property type="entry name" value="PH domain-like"/>
    <property type="match status" value="1"/>
</dbReference>
<feature type="compositionally biased region" description="Low complexity" evidence="1">
    <location>
        <begin position="358"/>
        <end position="370"/>
    </location>
</feature>
<feature type="region of interest" description="Disordered" evidence="1">
    <location>
        <begin position="1039"/>
        <end position="1061"/>
    </location>
</feature>
<dbReference type="InterPro" id="IPR011993">
    <property type="entry name" value="PH-like_dom_sf"/>
</dbReference>
<feature type="region of interest" description="Disordered" evidence="1">
    <location>
        <begin position="411"/>
        <end position="507"/>
    </location>
</feature>
<dbReference type="SMART" id="SM00222">
    <property type="entry name" value="Sec7"/>
    <property type="match status" value="1"/>
</dbReference>
<feature type="compositionally biased region" description="Low complexity" evidence="1">
    <location>
        <begin position="865"/>
        <end position="878"/>
    </location>
</feature>
<dbReference type="PROSITE" id="PS50190">
    <property type="entry name" value="SEC7"/>
    <property type="match status" value="1"/>
</dbReference>
<feature type="compositionally biased region" description="Basic and acidic residues" evidence="1">
    <location>
        <begin position="424"/>
        <end position="433"/>
    </location>
</feature>
<dbReference type="EMBL" id="JAACJJ010000028">
    <property type="protein sequence ID" value="KAF5321525.1"/>
    <property type="molecule type" value="Genomic_DNA"/>
</dbReference>
<dbReference type="GO" id="GO:0005085">
    <property type="term" value="F:guanyl-nucleotide exchange factor activity"/>
    <property type="evidence" value="ECO:0007669"/>
    <property type="project" value="InterPro"/>
</dbReference>
<gene>
    <name evidence="3" type="ORF">D9619_001877</name>
</gene>
<feature type="domain" description="SEC7" evidence="2">
    <location>
        <begin position="1178"/>
        <end position="1376"/>
    </location>
</feature>
<proteinExistence type="predicted"/>
<name>A0A8H5BE01_9AGAR</name>
<feature type="region of interest" description="Disordered" evidence="1">
    <location>
        <begin position="953"/>
        <end position="1018"/>
    </location>
</feature>
<dbReference type="InterPro" id="IPR035999">
    <property type="entry name" value="Sec7_dom_sf"/>
</dbReference>
<sequence length="1682" mass="183393">MADQDTPPSRAATPARAPSRAEQRMAAVAKLKRAASLPRMKDGRRPPMHVEAVSEGEKPQLEQPSEQTTASNTPEPPPLPTTDAQPQDDEFVPSNNEDVEVNLDPEAEDLTPIAQRSDGISGEPEGDAEGDSDPDEGGSPAPTASTKKRRTRSRTRSRASKDLKARLRASQQAMQAPLTGDSSPEVPPAQTPFLPPGVVLSPIPHLPFLHPPNRFLRPGTPGLYPGTNPPTPLPTLEDIQQGLMRSNSAGASAAGRRAAMHKLTGGTESYDVPVPTPPIIAKLSRNNTVAGGERIAARRNMLNLLGTRVNKEAEAEAASGAEERNTASPTPKRRKRRSRRASSNANANIVNVSESDYNSTNPNTPANSNTVLPAVQDYYDFAELRAQSTTPNQLSSPLGLMLSHNFEEASRPPLPINITPPAGDEGRGPELGRRRSVLIEDPDEDDRESPEQPYGTPRIGLQQNDENTRSDGPSSGSTDSGVGVPVFLSGRSTSRNDVYPSSPFTTPLKEVTVSDEDDDRVLYPASAVRPRTPYANQVDNFDREISWIASPVPEIRMPIDDDDEDYDDDEPQQDIDVEVNIDDYEEPASATSSNGFDIYDDNTRETFDENSPPASSSSKSVLVESETSPEPVSAYMPASPSSPVPYSSHAPSVDGSSSPQFFPTRLSVASRMGGESSDWEEKYTAADTSKRQGASTWEKVMNTFSRAGSSAGRRSRTNSIVARERRDNTDSSVSRESGASLTSSRTDKGDSQIQAPPLMQTPSASASISSLAPHAPPRGNVSPIPPPLSSDLAKYTSAKLFPFPGIMKLEEERRARVFPDASPQDEISTQTSETHSNTPTQTPDMHRERELAQPSEGPIFPVYMGEPSDSGPSSPGYGYIDVSPSTQSPNGGTPKLPTTLPGVKQWLSKNSAKKKLFSGGTPNGSMSHSPIPSVPSPSSASKKTFISDVFSRKPNDVSTDFEESGPAPMLNHELGSTSNLAANRNDSSRMRSPDDGEITGKGQNSKTRNITPLNLGSNGSYKFPNNALEAAAARLASPTPVSSSFSDYPAPSASDSSSTTSSNYSLAYHGQAILERLDENLNRPSRTPIWAGLTDDPPRKLVLSSPVLQVVNPNTVKDRFLFLFNDILVIAKPVTHNQDNLMDTYNRINLPDRKYTVKSVVQLRNLRFFVDRFDTQARMSSVNPRNPLMLSFISQFAKEPDHAVGSLFTKANVTESSQILGQLLFKTLELDRSRLGEYLARRTSKTALKHYLDSFGFAGLRIDVALRVFLQSLNLSQHPQFYTALDHLLDAFASRWYEANAKFVPYDKDMAIRLVWALAQLNERLHGGIADEAGETNHSQRTVSNKEFVDAFRKYDVRGLVSDDSLQDVYRSIYHERLSQARLSSPSGPQETSITIKRPLPSTLTYKAQSDPIVFRLPAADPDLTVELYGQDLIFEPPVLQFLRSPEASFRVTGTSLGPKSITMLKTGPNAINYSGLPPSHTVNVERSFMRHTFQVAFLNQTGSKRRYMFSVDDPIIRNEWATCIRRHVELSIVAAQSPSDLTSQLRSKVFKASSDVAFKVLRDTLMAKNADAAPRATDSPVLQKRNGTSIPFSGSVRSKSRSRMYHKYGPGKNEEELGHSSSISRESNDSTPESDPVGTPEHPLDGALWTARDLEIQCQQNSAIPHILALLQVGSSDRPPS</sequence>
<feature type="compositionally biased region" description="Polar residues" evidence="1">
    <location>
        <begin position="1001"/>
        <end position="1018"/>
    </location>
</feature>
<reference evidence="3 4" key="1">
    <citation type="journal article" date="2020" name="ISME J.">
        <title>Uncovering the hidden diversity of litter-decomposition mechanisms in mushroom-forming fungi.</title>
        <authorList>
            <person name="Floudas D."/>
            <person name="Bentzer J."/>
            <person name="Ahren D."/>
            <person name="Johansson T."/>
            <person name="Persson P."/>
            <person name="Tunlid A."/>
        </authorList>
    </citation>
    <scope>NUCLEOTIDE SEQUENCE [LARGE SCALE GENOMIC DNA]</scope>
    <source>
        <strain evidence="3 4">CBS 101986</strain>
    </source>
</reference>
<comment type="caution">
    <text evidence="3">The sequence shown here is derived from an EMBL/GenBank/DDBJ whole genome shotgun (WGS) entry which is preliminary data.</text>
</comment>
<keyword evidence="4" id="KW-1185">Reference proteome</keyword>
<evidence type="ECO:0000313" key="4">
    <source>
        <dbReference type="Proteomes" id="UP000567179"/>
    </source>
</evidence>
<feature type="compositionally biased region" description="Polar residues" evidence="1">
    <location>
        <begin position="825"/>
        <end position="843"/>
    </location>
</feature>
<feature type="compositionally biased region" description="Low complexity" evidence="1">
    <location>
        <begin position="470"/>
        <end position="486"/>
    </location>
</feature>
<dbReference type="Proteomes" id="UP000567179">
    <property type="component" value="Unassembled WGS sequence"/>
</dbReference>
<evidence type="ECO:0000313" key="3">
    <source>
        <dbReference type="EMBL" id="KAF5321525.1"/>
    </source>
</evidence>
<feature type="region of interest" description="Disordered" evidence="1">
    <location>
        <begin position="553"/>
        <end position="791"/>
    </location>
</feature>
<feature type="compositionally biased region" description="Acidic residues" evidence="1">
    <location>
        <begin position="124"/>
        <end position="136"/>
    </location>
</feature>
<accession>A0A8H5BE01</accession>
<dbReference type="OrthoDB" id="430364at2759"/>
<evidence type="ECO:0000259" key="2">
    <source>
        <dbReference type="PROSITE" id="PS50190"/>
    </source>
</evidence>
<feature type="compositionally biased region" description="Acidic residues" evidence="1">
    <location>
        <begin position="560"/>
        <end position="586"/>
    </location>
</feature>
<dbReference type="Pfam" id="PF01369">
    <property type="entry name" value="Sec7"/>
    <property type="match status" value="1"/>
</dbReference>
<dbReference type="Gene3D" id="2.30.29.30">
    <property type="entry name" value="Pleckstrin-homology domain (PH domain)/Phosphotyrosine-binding domain (PTB)"/>
    <property type="match status" value="1"/>
</dbReference>
<feature type="compositionally biased region" description="Polar residues" evidence="1">
    <location>
        <begin position="974"/>
        <end position="985"/>
    </location>
</feature>
<feature type="compositionally biased region" description="Acidic residues" evidence="1">
    <location>
        <begin position="86"/>
        <end position="109"/>
    </location>
</feature>
<feature type="compositionally biased region" description="Polar residues" evidence="1">
    <location>
        <begin position="730"/>
        <end position="744"/>
    </location>
</feature>
<dbReference type="Gene3D" id="1.10.1000.11">
    <property type="entry name" value="Arf Nucleotide-binding Site Opener,domain 2"/>
    <property type="match status" value="1"/>
</dbReference>
<feature type="compositionally biased region" description="Polar residues" evidence="1">
    <location>
        <begin position="1586"/>
        <end position="1598"/>
    </location>
</feature>
<feature type="compositionally biased region" description="Low complexity" evidence="1">
    <location>
        <begin position="1"/>
        <end position="20"/>
    </location>
</feature>
<dbReference type="SUPFAM" id="SSF48425">
    <property type="entry name" value="Sec7 domain"/>
    <property type="match status" value="1"/>
</dbReference>
<feature type="region of interest" description="Disordered" evidence="1">
    <location>
        <begin position="314"/>
        <end position="370"/>
    </location>
</feature>
<feature type="region of interest" description="Disordered" evidence="1">
    <location>
        <begin position="819"/>
        <end position="902"/>
    </location>
</feature>
<feature type="region of interest" description="Disordered" evidence="1">
    <location>
        <begin position="914"/>
        <end position="941"/>
    </location>
</feature>
<feature type="compositionally biased region" description="Low complexity" evidence="1">
    <location>
        <begin position="611"/>
        <end position="653"/>
    </location>
</feature>
<feature type="region of interest" description="Disordered" evidence="1">
    <location>
        <begin position="1572"/>
        <end position="1649"/>
    </location>
</feature>
<feature type="compositionally biased region" description="Low complexity" evidence="1">
    <location>
        <begin position="762"/>
        <end position="773"/>
    </location>
</feature>
<feature type="compositionally biased region" description="Polar residues" evidence="1">
    <location>
        <begin position="1620"/>
        <end position="1634"/>
    </location>
</feature>
<dbReference type="InterPro" id="IPR000904">
    <property type="entry name" value="Sec7_dom"/>
</dbReference>
<feature type="compositionally biased region" description="Basic residues" evidence="1">
    <location>
        <begin position="331"/>
        <end position="340"/>
    </location>
</feature>
<protein>
    <recommendedName>
        <fullName evidence="2">SEC7 domain-containing protein</fullName>
    </recommendedName>
</protein>
<feature type="region of interest" description="Disordered" evidence="1">
    <location>
        <begin position="1"/>
        <end position="193"/>
    </location>
</feature>
<feature type="compositionally biased region" description="Low complexity" evidence="1">
    <location>
        <begin position="925"/>
        <end position="941"/>
    </location>
</feature>
<dbReference type="InterPro" id="IPR023394">
    <property type="entry name" value="Sec7_C_sf"/>
</dbReference>
<feature type="compositionally biased region" description="Basic and acidic residues" evidence="1">
    <location>
        <begin position="679"/>
        <end position="690"/>
    </location>
</feature>
<organism evidence="3 4">
    <name type="scientific">Psilocybe cf. subviscida</name>
    <dbReference type="NCBI Taxonomy" id="2480587"/>
    <lineage>
        <taxon>Eukaryota</taxon>
        <taxon>Fungi</taxon>
        <taxon>Dikarya</taxon>
        <taxon>Basidiomycota</taxon>
        <taxon>Agaricomycotina</taxon>
        <taxon>Agaricomycetes</taxon>
        <taxon>Agaricomycetidae</taxon>
        <taxon>Agaricales</taxon>
        <taxon>Agaricineae</taxon>
        <taxon>Strophariaceae</taxon>
        <taxon>Psilocybe</taxon>
    </lineage>
</organism>
<evidence type="ECO:0000256" key="1">
    <source>
        <dbReference type="SAM" id="MobiDB-lite"/>
    </source>
</evidence>
<dbReference type="GO" id="GO:0032012">
    <property type="term" value="P:regulation of ARF protein signal transduction"/>
    <property type="evidence" value="ECO:0007669"/>
    <property type="project" value="InterPro"/>
</dbReference>
<feature type="compositionally biased region" description="Basic residues" evidence="1">
    <location>
        <begin position="146"/>
        <end position="158"/>
    </location>
</feature>